<dbReference type="KEGG" id="ara:Arad_2300"/>
<protein>
    <submittedName>
        <fullName evidence="1">Uncharacterized protein</fullName>
    </submittedName>
</protein>
<dbReference type="AlphaFoldDB" id="B9JF32"/>
<organism evidence="1 2">
    <name type="scientific">Rhizobium rhizogenes (strain K84 / ATCC BAA-868)</name>
    <name type="common">Agrobacterium radiobacter</name>
    <dbReference type="NCBI Taxonomy" id="311403"/>
    <lineage>
        <taxon>Bacteria</taxon>
        <taxon>Pseudomonadati</taxon>
        <taxon>Pseudomonadota</taxon>
        <taxon>Alphaproteobacteria</taxon>
        <taxon>Hyphomicrobiales</taxon>
        <taxon>Rhizobiaceae</taxon>
        <taxon>Rhizobium/Agrobacterium group</taxon>
        <taxon>Rhizobium</taxon>
    </lineage>
</organism>
<accession>B9JF32</accession>
<evidence type="ECO:0000313" key="2">
    <source>
        <dbReference type="Proteomes" id="UP000001600"/>
    </source>
</evidence>
<dbReference type="HOGENOM" id="CLU_3075979_0_0_5"/>
<evidence type="ECO:0000313" key="1">
    <source>
        <dbReference type="EMBL" id="ACM26522.1"/>
    </source>
</evidence>
<gene>
    <name evidence="1" type="ordered locus">Arad_2300</name>
</gene>
<dbReference type="EMBL" id="CP000628">
    <property type="protein sequence ID" value="ACM26522.1"/>
    <property type="molecule type" value="Genomic_DNA"/>
</dbReference>
<name>B9JF32_RHIR8</name>
<sequence>MVKPKDYNRLMAFEARQIFAAIVALYGEKLANDLAADLLSGKDLPTVTWPRF</sequence>
<dbReference type="Proteomes" id="UP000001600">
    <property type="component" value="Chromosome 1"/>
</dbReference>
<proteinExistence type="predicted"/>
<dbReference type="RefSeq" id="WP_012651401.1">
    <property type="nucleotide sequence ID" value="NC_011985.1"/>
</dbReference>
<reference evidence="1 2" key="1">
    <citation type="journal article" date="2009" name="J. Bacteriol.">
        <title>Genome sequences of three Agrobacterium biovars help elucidate the evolution of multichromosome genomes in bacteria.</title>
        <authorList>
            <person name="Slater S.C."/>
            <person name="Goldman B.S."/>
            <person name="Goodner B."/>
            <person name="Setubal J.C."/>
            <person name="Farrand S.K."/>
            <person name="Nester E.W."/>
            <person name="Burr T.J."/>
            <person name="Banta L."/>
            <person name="Dickerman A.W."/>
            <person name="Paulsen I."/>
            <person name="Otten L."/>
            <person name="Suen G."/>
            <person name="Welch R."/>
            <person name="Almeida N.F."/>
            <person name="Arnold F."/>
            <person name="Burton O.T."/>
            <person name="Du Z."/>
            <person name="Ewing A."/>
            <person name="Godsy E."/>
            <person name="Heisel S."/>
            <person name="Houmiel K.L."/>
            <person name="Jhaveri J."/>
            <person name="Lu J."/>
            <person name="Miller N.M."/>
            <person name="Norton S."/>
            <person name="Chen Q."/>
            <person name="Phoolcharoen W."/>
            <person name="Ohlin V."/>
            <person name="Ondrusek D."/>
            <person name="Pride N."/>
            <person name="Stricklin S.L."/>
            <person name="Sun J."/>
            <person name="Wheeler C."/>
            <person name="Wilson L."/>
            <person name="Zhu H."/>
            <person name="Wood D.W."/>
        </authorList>
    </citation>
    <scope>NUCLEOTIDE SEQUENCE [LARGE SCALE GENOMIC DNA]</scope>
    <source>
        <strain evidence="2">K84 / ATCC BAA-868</strain>
    </source>
</reference>